<organism evidence="1 2">
    <name type="scientific">Hypoxylon rubiginosum</name>
    <dbReference type="NCBI Taxonomy" id="110542"/>
    <lineage>
        <taxon>Eukaryota</taxon>
        <taxon>Fungi</taxon>
        <taxon>Dikarya</taxon>
        <taxon>Ascomycota</taxon>
        <taxon>Pezizomycotina</taxon>
        <taxon>Sordariomycetes</taxon>
        <taxon>Xylariomycetidae</taxon>
        <taxon>Xylariales</taxon>
        <taxon>Hypoxylaceae</taxon>
        <taxon>Hypoxylon</taxon>
    </lineage>
</organism>
<dbReference type="EMBL" id="MU393537">
    <property type="protein sequence ID" value="KAI4861975.1"/>
    <property type="molecule type" value="Genomic_DNA"/>
</dbReference>
<keyword evidence="2" id="KW-1185">Reference proteome</keyword>
<proteinExistence type="predicted"/>
<reference evidence="1 2" key="1">
    <citation type="journal article" date="2022" name="New Phytol.">
        <title>Ecological generalism drives hyperdiversity of secondary metabolite gene clusters in xylarialean endophytes.</title>
        <authorList>
            <person name="Franco M.E.E."/>
            <person name="Wisecaver J.H."/>
            <person name="Arnold A.E."/>
            <person name="Ju Y.M."/>
            <person name="Slot J.C."/>
            <person name="Ahrendt S."/>
            <person name="Moore L.P."/>
            <person name="Eastman K.E."/>
            <person name="Scott K."/>
            <person name="Konkel Z."/>
            <person name="Mondo S.J."/>
            <person name="Kuo A."/>
            <person name="Hayes R.D."/>
            <person name="Haridas S."/>
            <person name="Andreopoulos B."/>
            <person name="Riley R."/>
            <person name="LaButti K."/>
            <person name="Pangilinan J."/>
            <person name="Lipzen A."/>
            <person name="Amirebrahimi M."/>
            <person name="Yan J."/>
            <person name="Adam C."/>
            <person name="Keymanesh K."/>
            <person name="Ng V."/>
            <person name="Louie K."/>
            <person name="Northen T."/>
            <person name="Drula E."/>
            <person name="Henrissat B."/>
            <person name="Hsieh H.M."/>
            <person name="Youens-Clark K."/>
            <person name="Lutzoni F."/>
            <person name="Miadlikowska J."/>
            <person name="Eastwood D.C."/>
            <person name="Hamelin R.C."/>
            <person name="Grigoriev I.V."/>
            <person name="U'Ren J.M."/>
        </authorList>
    </citation>
    <scope>NUCLEOTIDE SEQUENCE [LARGE SCALE GENOMIC DNA]</scope>
    <source>
        <strain evidence="1 2">CBS 119005</strain>
    </source>
</reference>
<comment type="caution">
    <text evidence="1">The sequence shown here is derived from an EMBL/GenBank/DDBJ whole genome shotgun (WGS) entry which is preliminary data.</text>
</comment>
<protein>
    <submittedName>
        <fullName evidence="1">Fatty acid synthase beta subunit</fullName>
    </submittedName>
</protein>
<gene>
    <name evidence="1" type="ORF">F4820DRAFT_40510</name>
</gene>
<evidence type="ECO:0000313" key="1">
    <source>
        <dbReference type="EMBL" id="KAI4861975.1"/>
    </source>
</evidence>
<sequence>MLDIDGSDSGPDIFTPDSELGPQSQPLTLINKTLDYTFIIPTFLYASATRLRDRFLKTLLNSKEQSSESNEPSSIIELVSNFLGFIATELESQLDSSLDKEVLKFVLQSFEQEVLHHEEVHAYVASLPEDIDKHAVIRTYYLAVGAVRRPTGVPESALMRAALKGTARVYAVFGGQGNTKTYLDELRDVYETYPSLTRRFLVPAGRVLERLSRDARASQAFAHGLDIMRWLQHPESQPDFDYLVSAPVSFPLIGLLQILHYIVTTSALGTHPGGMRNRLSGTTGHSQGIILAAIIAASTDWESFEVQGKKALTILFWIGVRSQEAYPLPSIAPSALEDSIAYGEGEPTAALSIRGMSREALEKHIVNVNRVLSEDRQIVVALVNGAKNFVVAGPPMALYGLNVQLRRVKASESGDESRVPFSQRKLHITNRFLPITAPFHSPYLRSAIEALREDLKETKISPHELAIPVYSTFSGRDIRNKLQDEENIVPALVQMICQDPVHWDKAIAMPDATHILDFGPGRTAGVAGLTSRLKDGTGARVILATNITNPTHPELGCKHEIFARNKSDLTYGVNWAKKYGPKLIKTSSGRTFVDTKMSRLLGLPPVMVAGMTPTTVHWDFVAAATKAGYEVELACGGYYDGNSLTEAITKISNEIPPGRGIVLNVIYASPKAIAWQIPLVRDLCAKGLPIKGLTIGAGVPSLEIANEYIRNLGIRQIGFKPGSIQAIQQVIKIAHANVGFPIIMQWTGGRGGGHHSCEDFHEPIIEMYSKIRRCPNIVLVAGSGFGGADDTYPYLNGTWATKFGHPPMPFDGVLFGSRCMVAQEAHTSIGAKQAIVNAHGVDDQEWEKTYQKPVGGGGVLTVRSEMGEPIHKLATRGVIFWAEMDQKIFSLPKEKRVAELKKKDTRDYIIRRLNTDFQKPWFGRTAAGKAVDLQEMTYAEVVSRMVELMFIKHQKRWIDTSLAKLTGDFIRYVEQRLATHSIAPGTTLIETYSELDDPLPTVKKLIAAHPLAATQLMNAQDCLHFLSLCRRVGQKPAPFVPCLDEDFEVWFKKDSLWQSEDLDAVVDQDVGRVCILHGPVAAKYSTTTEESIKDILDRVHDGHIQLLKRDIYEDNAERIPTIEYFGDKMVDTTLGAHPILEGVAIAETHRETRLFIPGKTLPSRDQWIKLLAGGQATWRRALFAADIFIQGHRFEVNPLHRLLAPSRGMKVDISYPENPDRTVITVEEIVGGKQLPTIKIGPLSGNVVPLYLIEHRTATGRPVTLPLLFTYHPEAGYAPIREEMASRNERIKDFYYQLWFGNDRPAASLDAALSRFDGGMTTVSSSAIRQFARAVGNTAESYIERPGRDHLAPMDFAIIVGWKALMEPLFHAVDGDLLKLVHLSNRFCMMPGATPFKKGDKLSTTSEITAIVNQDSGQMVEVCGTIMRDDEKPVMQVTSQFFYRGIFAEWEKTFQRKDETPVRVHLKSARDVAVLKAKKWLKLEREDAEELLLGNSVVFRLHTSTRFSDKVVFASVETHGTAEVELPTTKELVRVGTVSYISSGPSRGNPVLEYLNRAGVKLDQPTYFKHPIPIQNNHGKTPLEIEAPVSNENYARVSGDFNPVHVSRVFSQYVNLPGTITHGMYTSGAVRSLVETWATENHAHRMRDFNVKFTGMVLPGDRLEVQLQHIGMVAGSMIIQIEVVKSDETKEKVLVGEAIIEQPTSAYIFTGQGSQEKGMGMELYEKSAVARDVWDRADRHFLDTFGFSILEIVRNDPKELTVYFGGARGKAIRQNYMAMTCQSLELAADGSPKQDKVFKTITEHTTSYTFRSPGGLLSATQFTQPALTLMQMAVFEDLRAQGVIRKDSVFAGHSLGEYSALASIAKVMPVETLVSVVFYRGLCMQVAVARDEAGRSDYSMSAVDPSRVSARFSESALERVVRAVSAATGSFVEIVNYNVRNMQYVCAGDLRALDVLGEVLDAVKARNVDVRLLLEGGADPQHGHNGGDLLLTSIVEEADRRTRSKPTPLALARGRATVPLRGIDVPFHSSYLRPGVQPFRAFLLQNLKRESVDPEQLVGRYVPNLTARPFALTRDYFAYVHEMTRSPRIAKVLEDWPRVC</sequence>
<accession>A0ACB9YSH8</accession>
<name>A0ACB9YSH8_9PEZI</name>
<dbReference type="Proteomes" id="UP001497700">
    <property type="component" value="Unassembled WGS sequence"/>
</dbReference>
<evidence type="ECO:0000313" key="2">
    <source>
        <dbReference type="Proteomes" id="UP001497700"/>
    </source>
</evidence>